<dbReference type="OrthoDB" id="61124at2759"/>
<feature type="transmembrane region" description="Helical" evidence="6">
    <location>
        <begin position="45"/>
        <end position="62"/>
    </location>
</feature>
<dbReference type="GO" id="GO:0002115">
    <property type="term" value="P:store-operated calcium entry"/>
    <property type="evidence" value="ECO:0007669"/>
    <property type="project" value="TreeGrafter"/>
</dbReference>
<dbReference type="InterPro" id="IPR012446">
    <property type="entry name" value="CRAC_channel"/>
</dbReference>
<keyword evidence="4 6" id="KW-1133">Transmembrane helix</keyword>
<organism evidence="7 8">
    <name type="scientific">Capsaspora owczarzaki (strain ATCC 30864)</name>
    <dbReference type="NCBI Taxonomy" id="595528"/>
    <lineage>
        <taxon>Eukaryota</taxon>
        <taxon>Filasterea</taxon>
        <taxon>Capsaspora</taxon>
    </lineage>
</organism>
<proteinExistence type="inferred from homology"/>
<dbReference type="PANTHER" id="PTHR31501">
    <property type="entry name" value="CALCIUM RELEASE-ACTIVATED CALCIUM CHANNEL PROTEIN 1"/>
    <property type="match status" value="1"/>
</dbReference>
<dbReference type="GO" id="GO:0015279">
    <property type="term" value="F:store-operated calcium channel activity"/>
    <property type="evidence" value="ECO:0007669"/>
    <property type="project" value="TreeGrafter"/>
</dbReference>
<comment type="similarity">
    <text evidence="2">Belongs to the Orai family.</text>
</comment>
<protein>
    <recommendedName>
        <fullName evidence="9">Transmembrane protein</fullName>
    </recommendedName>
</protein>
<evidence type="ECO:0000256" key="3">
    <source>
        <dbReference type="ARBA" id="ARBA00022692"/>
    </source>
</evidence>
<comment type="subcellular location">
    <subcellularLocation>
        <location evidence="1">Membrane</location>
        <topology evidence="1">Multi-pass membrane protein</topology>
    </subcellularLocation>
</comment>
<evidence type="ECO:0000313" key="8">
    <source>
        <dbReference type="Proteomes" id="UP000008743"/>
    </source>
</evidence>
<evidence type="ECO:0000313" key="7">
    <source>
        <dbReference type="EMBL" id="KJE88971.1"/>
    </source>
</evidence>
<keyword evidence="3 6" id="KW-0812">Transmembrane</keyword>
<evidence type="ECO:0000256" key="5">
    <source>
        <dbReference type="ARBA" id="ARBA00023136"/>
    </source>
</evidence>
<name>A0A0D2U178_CAPO3</name>
<reference evidence="8" key="1">
    <citation type="submission" date="2011-02" db="EMBL/GenBank/DDBJ databases">
        <title>The Genome Sequence of Capsaspora owczarzaki ATCC 30864.</title>
        <authorList>
            <person name="Russ C."/>
            <person name="Cuomo C."/>
            <person name="Burger G."/>
            <person name="Gray M.W."/>
            <person name="Holland P.W.H."/>
            <person name="King N."/>
            <person name="Lang F.B.F."/>
            <person name="Roger A.J."/>
            <person name="Ruiz-Trillo I."/>
            <person name="Young S.K."/>
            <person name="Zeng Q."/>
            <person name="Gargeya S."/>
            <person name="Alvarado L."/>
            <person name="Berlin A."/>
            <person name="Chapman S.B."/>
            <person name="Chen Z."/>
            <person name="Freedman E."/>
            <person name="Gellesch M."/>
            <person name="Goldberg J."/>
            <person name="Griggs A."/>
            <person name="Gujja S."/>
            <person name="Heilman E."/>
            <person name="Heiman D."/>
            <person name="Howarth C."/>
            <person name="Mehta T."/>
            <person name="Neiman D."/>
            <person name="Pearson M."/>
            <person name="Roberts A."/>
            <person name="Saif S."/>
            <person name="Shea T."/>
            <person name="Shenoy N."/>
            <person name="Sisk P."/>
            <person name="Stolte C."/>
            <person name="Sykes S."/>
            <person name="White J."/>
            <person name="Yandava C."/>
            <person name="Haas B."/>
            <person name="Nusbaum C."/>
            <person name="Birren B."/>
        </authorList>
    </citation>
    <scope>NUCLEOTIDE SEQUENCE</scope>
    <source>
        <strain evidence="8">ATCC 30864</strain>
    </source>
</reference>
<sequence length="202" mass="21951">MHASYRPSAASASAVSNQEGDALLAKFDPLQSIALARLKQASNTSALLAGFTMTSLAQIAISDDIPDYLVTCFGISMVLLIVVHLFALMISTFVLPEISAFIGQSGSRSDTDILKRFHRHITVAWLLSTALGIFLFLTSLITIVWIQFWNVPQAAIASTAVVLPALAMFLVLACKLYRDITSIQLAHHRQTLRDATETVFGV</sequence>
<dbReference type="GO" id="GO:0016020">
    <property type="term" value="C:membrane"/>
    <property type="evidence" value="ECO:0007669"/>
    <property type="project" value="UniProtKB-SubCell"/>
</dbReference>
<evidence type="ECO:0008006" key="9">
    <source>
        <dbReference type="Google" id="ProtNLM"/>
    </source>
</evidence>
<dbReference type="EMBL" id="KE346360">
    <property type="protein sequence ID" value="KJE88971.1"/>
    <property type="molecule type" value="Genomic_DNA"/>
</dbReference>
<dbReference type="Proteomes" id="UP000008743">
    <property type="component" value="Unassembled WGS sequence"/>
</dbReference>
<keyword evidence="5 6" id="KW-0472">Membrane</keyword>
<accession>A0A0D2U178</accession>
<feature type="transmembrane region" description="Helical" evidence="6">
    <location>
        <begin position="154"/>
        <end position="174"/>
    </location>
</feature>
<evidence type="ECO:0000256" key="2">
    <source>
        <dbReference type="ARBA" id="ARBA00008062"/>
    </source>
</evidence>
<keyword evidence="8" id="KW-1185">Reference proteome</keyword>
<dbReference type="eggNOG" id="KOG4298">
    <property type="taxonomic scope" value="Eukaryota"/>
</dbReference>
<dbReference type="RefSeq" id="XP_004365407.1">
    <property type="nucleotide sequence ID" value="XM_004365350.2"/>
</dbReference>
<evidence type="ECO:0000256" key="4">
    <source>
        <dbReference type="ARBA" id="ARBA00022989"/>
    </source>
</evidence>
<dbReference type="Gene3D" id="1.20.140.140">
    <property type="entry name" value="Calcium release-activated calcium channel protein Orai"/>
    <property type="match status" value="1"/>
</dbReference>
<dbReference type="InterPro" id="IPR038350">
    <property type="entry name" value="Orai_sf"/>
</dbReference>
<feature type="transmembrane region" description="Helical" evidence="6">
    <location>
        <begin position="68"/>
        <end position="95"/>
    </location>
</feature>
<dbReference type="InParanoid" id="A0A0D2U178"/>
<dbReference type="PhylomeDB" id="A0A0D2U178"/>
<dbReference type="PANTHER" id="PTHR31501:SF7">
    <property type="entry name" value="CALCIUM RELEASE-ACTIVATED CALCIUM CHANNEL PROTEIN 1"/>
    <property type="match status" value="1"/>
</dbReference>
<dbReference type="AlphaFoldDB" id="A0A0D2U178"/>
<dbReference type="STRING" id="595528.A0A0D2U178"/>
<evidence type="ECO:0000256" key="1">
    <source>
        <dbReference type="ARBA" id="ARBA00004141"/>
    </source>
</evidence>
<gene>
    <name evidence="7" type="ORF">CAOG_000536</name>
</gene>
<feature type="transmembrane region" description="Helical" evidence="6">
    <location>
        <begin position="123"/>
        <end position="148"/>
    </location>
</feature>
<evidence type="ECO:0000256" key="6">
    <source>
        <dbReference type="SAM" id="Phobius"/>
    </source>
</evidence>
<dbReference type="Pfam" id="PF07856">
    <property type="entry name" value="Orai-1"/>
    <property type="match status" value="1"/>
</dbReference>